<evidence type="ECO:0000313" key="9">
    <source>
        <dbReference type="Ensembl" id="ENSSTUP00000113347.1"/>
    </source>
</evidence>
<dbReference type="Ensembl" id="ENSSTUT00000121321.1">
    <property type="protein sequence ID" value="ENSSTUP00000113347.1"/>
    <property type="gene ID" value="ENSSTUG00000050046.1"/>
</dbReference>
<dbReference type="InterPro" id="IPR003599">
    <property type="entry name" value="Ig_sub"/>
</dbReference>
<dbReference type="Proteomes" id="UP000472277">
    <property type="component" value="Chromosome 31"/>
</dbReference>
<evidence type="ECO:0000256" key="4">
    <source>
        <dbReference type="ARBA" id="ARBA00022737"/>
    </source>
</evidence>
<feature type="domain" description="Ig-like" evidence="7">
    <location>
        <begin position="824"/>
        <end position="918"/>
    </location>
</feature>
<feature type="domain" description="Ig-like" evidence="7">
    <location>
        <begin position="1091"/>
        <end position="1150"/>
    </location>
</feature>
<dbReference type="InterPro" id="IPR052385">
    <property type="entry name" value="Obscurin/Obscurin-like_Reg"/>
</dbReference>
<dbReference type="FunFam" id="2.60.40.10:FF:000214">
    <property type="entry name" value="titin isoform X1"/>
    <property type="match status" value="5"/>
</dbReference>
<organism evidence="9 10">
    <name type="scientific">Salmo trutta</name>
    <name type="common">Brown trout</name>
    <dbReference type="NCBI Taxonomy" id="8032"/>
    <lineage>
        <taxon>Eukaryota</taxon>
        <taxon>Metazoa</taxon>
        <taxon>Chordata</taxon>
        <taxon>Craniata</taxon>
        <taxon>Vertebrata</taxon>
        <taxon>Euteleostomi</taxon>
        <taxon>Actinopterygii</taxon>
        <taxon>Neopterygii</taxon>
        <taxon>Teleostei</taxon>
        <taxon>Protacanthopterygii</taxon>
        <taxon>Salmoniformes</taxon>
        <taxon>Salmonidae</taxon>
        <taxon>Salmoninae</taxon>
        <taxon>Salmo</taxon>
    </lineage>
</organism>
<dbReference type="Gene3D" id="2.60.40.10">
    <property type="entry name" value="Immunoglobulins"/>
    <property type="match status" value="18"/>
</dbReference>
<reference evidence="9" key="1">
    <citation type="submission" date="2025-08" db="UniProtKB">
        <authorList>
            <consortium name="Ensembl"/>
        </authorList>
    </citation>
    <scope>IDENTIFICATION</scope>
</reference>
<dbReference type="SMART" id="SM00409">
    <property type="entry name" value="IG"/>
    <property type="match status" value="15"/>
</dbReference>
<dbReference type="InterPro" id="IPR036179">
    <property type="entry name" value="Ig-like_dom_sf"/>
</dbReference>
<dbReference type="CDD" id="cd00096">
    <property type="entry name" value="Ig"/>
    <property type="match status" value="2"/>
</dbReference>
<evidence type="ECO:0000259" key="7">
    <source>
        <dbReference type="PROSITE" id="PS50835"/>
    </source>
</evidence>
<dbReference type="InterPro" id="IPR013106">
    <property type="entry name" value="Ig_V-set"/>
</dbReference>
<dbReference type="PROSITE" id="PS50853">
    <property type="entry name" value="FN3"/>
    <property type="match status" value="1"/>
</dbReference>
<evidence type="ECO:0000256" key="6">
    <source>
        <dbReference type="ARBA" id="ARBA00023319"/>
    </source>
</evidence>
<dbReference type="OMA" id="MCEVPLI"/>
<comment type="subcellular location">
    <subcellularLocation>
        <location evidence="1">Cytoplasm</location>
    </subcellularLocation>
</comment>
<dbReference type="SUPFAM" id="SSF49265">
    <property type="entry name" value="Fibronectin type III"/>
    <property type="match status" value="1"/>
</dbReference>
<evidence type="ECO:0000256" key="2">
    <source>
        <dbReference type="ARBA" id="ARBA00022490"/>
    </source>
</evidence>
<dbReference type="InterPro" id="IPR003961">
    <property type="entry name" value="FN3_dom"/>
</dbReference>
<feature type="domain" description="Fibronectin type-III" evidence="8">
    <location>
        <begin position="491"/>
        <end position="587"/>
    </location>
</feature>
<keyword evidence="6" id="KW-0393">Immunoglobulin domain</keyword>
<dbReference type="FunFam" id="2.60.40.10:FF:000502">
    <property type="entry name" value="obscurin-like protein 1 isoform X2"/>
    <property type="match status" value="1"/>
</dbReference>
<feature type="domain" description="Ig-like" evidence="7">
    <location>
        <begin position="1341"/>
        <end position="1398"/>
    </location>
</feature>
<evidence type="ECO:0000256" key="5">
    <source>
        <dbReference type="ARBA" id="ARBA00023157"/>
    </source>
</evidence>
<dbReference type="InterPro" id="IPR013783">
    <property type="entry name" value="Ig-like_fold"/>
</dbReference>
<keyword evidence="3" id="KW-0597">Phosphoprotein</keyword>
<dbReference type="InterPro" id="IPR007110">
    <property type="entry name" value="Ig-like_dom"/>
</dbReference>
<reference evidence="9" key="2">
    <citation type="submission" date="2025-09" db="UniProtKB">
        <authorList>
            <consortium name="Ensembl"/>
        </authorList>
    </citation>
    <scope>IDENTIFICATION</scope>
</reference>
<feature type="domain" description="Ig-like" evidence="7">
    <location>
        <begin position="308"/>
        <end position="391"/>
    </location>
</feature>
<dbReference type="SUPFAM" id="SSF48726">
    <property type="entry name" value="Immunoglobulin"/>
    <property type="match status" value="16"/>
</dbReference>
<dbReference type="InParanoid" id="A0A674F0D6"/>
<sequence>MKASLMDQNLFGGAPRFLTRPKACAVCVGKDATLSCTIVGNPTLLITWEKEKLRLTSGGRFKTVDDGNVYRLTIYDLTLEDSGLYMCRAKNNVGEAYACVTLHVGLPQEMVERAPVFMVKPTSARVGLGGDVVFHCRVAAYPEPKFDWDKDGRYLAETNRIKVSSDGDSSSLRIQSVRSLDSGMYTCRAQNSVGRSNSAAALVIDTQDSPLISQLPKSVFTRTCTVTEGKHAKLSCFVTGHPKPHIIWRKDGGNIGEGRRHIMYEDQAENFILKILYCKQSDNGLYTCNASNMAGQTYSAVLVIVKEPKVPFRRKLQDVEVQEKMTAMLLCEVPVSASQASWFMEETRLEDSSKYCMEEEGTMRRLTIRNVTTNDDAVYICEMKEGSRTVAELTVLGNIIKKLPRRTVVSVSDTVIFCVELEHPSSDAYWTRNGERLKPDTRISIACTLRQYTLTISHCQADDSGEVAFVAGDCKTSTRFSVAGEKHPPDPPIDVVVRNKTDSSITLHWSPPDSDRPVPIKGYMVERRKVGAQTWQRCNGMEISPFTEITIQNITEEASYQFRISAVNDYGQSQYMEVPGTFYLEPSAEVKTGLMNSTAISGEEASLSVDLSAVCSGFWSINGRLLRSGADYLITRQKTTHTLTIRTVLMEMNGAVIKFVGGETQQAVFTNKESVQKEVKATLSQKATLSCEVFDTKTEVKWYKDGKLLTSSKTVSMETKGKTRQLVIEKVEKKDAGEYTCEVGAVFTNKESVQKEVKATLSQKATLSCEVSDTKTEVKWYKDGKLLTSSKTVSMETKGKTRQLVIEKVEKKDAGEYTCEVGAEKLAAFTNKESVQKEVKATLSQKASLSCEVSDTKTEVKWYKDGKLLTSSKTVSMETKGKTRQLVIEKVEKKDGGEYTCEVGTEKLAAFSNKESVQKEVKATLSQKATLSCEVSDTKTEVKWYKDGKLLTSSKTVSMETKGKTRQLVIEKVEKKDAGEYTCEVGAEKVTFKIQVFSPKQRYVIPLSIMIKATLSCEVSDPKTELKWYKDGKLLTSSKTVSMETKGKTRQLVIEKVEKKDAGEYTCEVGAEKLAFKIQVSLQKEVKATLSQKATLSCEVSDTKTEVKWYKDGKLLTSSKTVSMETKGKTRQLVIEKVEKKDAGEYTCEVGAEKLVYKIQVAGMDVLQLLDLLSEVKATLSQKASLSCEVSDTKTEVKWYKDGKLLTSSKTVSMETKGKTRQLVIEKVEKKDAGEYTCEVGAEKLAFKIEVAGRMSLTFNNICCTQIVQASEKIVLTTELTSESASVKWFRDGVELKESSKYDMKREGHSRTLIVKSTEVKDSGTYSLLYVSLQPVATELGGTLTLTCEMNRALGDVLWRHNSCEVKPGGRFCVSTDGPKRVLTVTGMAKEDEGEYSCECFVFIRFTTCNVAAVEGKEAIFKCSVTPADVKVKWFCNNVPITAGPKYKIEHGGTCHSLTITSVSQDNAQEISIDAEGKTCSATLQVQRKNQPPFALKVHYGEIAPVKLEVELSKPSKEVRWMKNSVVLQPGGNMEIRVDGAKQTLVFKSVTTADRGYYSCETLDDKTQAKLTVDGK</sequence>
<dbReference type="FunFam" id="2.60.40.10:FF:000612">
    <property type="entry name" value="palladin isoform X1"/>
    <property type="match status" value="1"/>
</dbReference>
<dbReference type="SMART" id="SM00406">
    <property type="entry name" value="IGv"/>
    <property type="match status" value="9"/>
</dbReference>
<dbReference type="Pfam" id="PF00041">
    <property type="entry name" value="fn3"/>
    <property type="match status" value="1"/>
</dbReference>
<evidence type="ECO:0000313" key="10">
    <source>
        <dbReference type="Proteomes" id="UP000472277"/>
    </source>
</evidence>
<dbReference type="PROSITE" id="PS50835">
    <property type="entry name" value="IG_LIKE"/>
    <property type="match status" value="13"/>
</dbReference>
<accession>A0A674F0D6</accession>
<feature type="domain" description="Ig-like" evidence="7">
    <location>
        <begin position="115"/>
        <end position="203"/>
    </location>
</feature>
<feature type="domain" description="Ig-like" evidence="7">
    <location>
        <begin position="1445"/>
        <end position="1572"/>
    </location>
</feature>
<dbReference type="PANTHER" id="PTHR35971">
    <property type="entry name" value="SI:DKEY-31G6.6"/>
    <property type="match status" value="1"/>
</dbReference>
<protein>
    <submittedName>
        <fullName evidence="9">Obscurin, cytoskeletal calmodulin and titin-interacting RhoGEF b</fullName>
    </submittedName>
</protein>
<dbReference type="GO" id="GO:0005737">
    <property type="term" value="C:cytoplasm"/>
    <property type="evidence" value="ECO:0007669"/>
    <property type="project" value="UniProtKB-SubCell"/>
</dbReference>
<name>A0A674F0D6_SALTR</name>
<dbReference type="SMART" id="SM00060">
    <property type="entry name" value="FN3"/>
    <property type="match status" value="1"/>
</dbReference>
<evidence type="ECO:0000256" key="1">
    <source>
        <dbReference type="ARBA" id="ARBA00004496"/>
    </source>
</evidence>
<feature type="domain" description="Ig-like" evidence="7">
    <location>
        <begin position="15"/>
        <end position="101"/>
    </location>
</feature>
<feature type="domain" description="Ig-like" evidence="7">
    <location>
        <begin position="762"/>
        <end position="821"/>
    </location>
</feature>
<keyword evidence="4" id="KW-0677">Repeat</keyword>
<feature type="domain" description="Ig-like" evidence="7">
    <location>
        <begin position="1164"/>
        <end position="1240"/>
    </location>
</feature>
<proteinExistence type="predicted"/>
<dbReference type="FunFam" id="2.60.40.10:FF:001084">
    <property type="entry name" value="obscurin-like isoform X3"/>
    <property type="match status" value="1"/>
</dbReference>
<dbReference type="CDD" id="cd00063">
    <property type="entry name" value="FN3"/>
    <property type="match status" value="1"/>
</dbReference>
<evidence type="ECO:0000256" key="3">
    <source>
        <dbReference type="ARBA" id="ARBA00022553"/>
    </source>
</evidence>
<keyword evidence="10" id="KW-1185">Reference proteome</keyword>
<dbReference type="InterPro" id="IPR013098">
    <property type="entry name" value="Ig_I-set"/>
</dbReference>
<dbReference type="SMART" id="SM00408">
    <property type="entry name" value="IGc2"/>
    <property type="match status" value="14"/>
</dbReference>
<dbReference type="FunFam" id="2.60.40.10:FF:000032">
    <property type="entry name" value="palladin isoform X1"/>
    <property type="match status" value="1"/>
</dbReference>
<feature type="domain" description="Ig-like" evidence="7">
    <location>
        <begin position="1013"/>
        <end position="1083"/>
    </location>
</feature>
<feature type="domain" description="Ig-like" evidence="7">
    <location>
        <begin position="210"/>
        <end position="299"/>
    </location>
</feature>
<dbReference type="PANTHER" id="PTHR35971:SF4">
    <property type="entry name" value="OBSCURIN"/>
    <property type="match status" value="1"/>
</dbReference>
<feature type="domain" description="Ig-like" evidence="7">
    <location>
        <begin position="666"/>
        <end position="760"/>
    </location>
</feature>
<evidence type="ECO:0000259" key="8">
    <source>
        <dbReference type="PROSITE" id="PS50853"/>
    </source>
</evidence>
<dbReference type="InterPro" id="IPR036116">
    <property type="entry name" value="FN3_sf"/>
</dbReference>
<keyword evidence="5" id="KW-1015">Disulfide bond</keyword>
<dbReference type="GeneTree" id="ENSGT00940000154756"/>
<dbReference type="FunFam" id="2.60.40.10:FF:001066">
    <property type="entry name" value="Obscurin-like protein 1 isoform 3"/>
    <property type="match status" value="1"/>
</dbReference>
<dbReference type="InterPro" id="IPR003598">
    <property type="entry name" value="Ig_sub2"/>
</dbReference>
<feature type="domain" description="Ig-like" evidence="7">
    <location>
        <begin position="926"/>
        <end position="993"/>
    </location>
</feature>
<keyword evidence="2" id="KW-0963">Cytoplasm</keyword>
<dbReference type="Pfam" id="PF07679">
    <property type="entry name" value="I-set"/>
    <property type="match status" value="15"/>
</dbReference>